<gene>
    <name evidence="1" type="ORF">KUCAC02_016069</name>
</gene>
<proteinExistence type="predicted"/>
<organism evidence="1 2">
    <name type="scientific">Chaenocephalus aceratus</name>
    <name type="common">Blackfin icefish</name>
    <name type="synonym">Chaenichthys aceratus</name>
    <dbReference type="NCBI Taxonomy" id="36190"/>
    <lineage>
        <taxon>Eukaryota</taxon>
        <taxon>Metazoa</taxon>
        <taxon>Chordata</taxon>
        <taxon>Craniata</taxon>
        <taxon>Vertebrata</taxon>
        <taxon>Euteleostomi</taxon>
        <taxon>Actinopterygii</taxon>
        <taxon>Neopterygii</taxon>
        <taxon>Teleostei</taxon>
        <taxon>Neoteleostei</taxon>
        <taxon>Acanthomorphata</taxon>
        <taxon>Eupercaria</taxon>
        <taxon>Perciformes</taxon>
        <taxon>Notothenioidei</taxon>
        <taxon>Channichthyidae</taxon>
        <taxon>Chaenocephalus</taxon>
    </lineage>
</organism>
<name>A0ACB9Y1Q7_CHAAC</name>
<protein>
    <submittedName>
        <fullName evidence="1">Uncharacterized protein</fullName>
    </submittedName>
</protein>
<comment type="caution">
    <text evidence="1">The sequence shown here is derived from an EMBL/GenBank/DDBJ whole genome shotgun (WGS) entry which is preliminary data.</text>
</comment>
<reference evidence="1" key="1">
    <citation type="submission" date="2022-05" db="EMBL/GenBank/DDBJ databases">
        <title>Chromosome-level genome of Chaenocephalus aceratus.</title>
        <authorList>
            <person name="Park H."/>
        </authorList>
    </citation>
    <scope>NUCLEOTIDE SEQUENCE</scope>
    <source>
        <strain evidence="1">KU_202001</strain>
    </source>
</reference>
<dbReference type="EMBL" id="CM043785">
    <property type="protein sequence ID" value="KAI4833155.1"/>
    <property type="molecule type" value="Genomic_DNA"/>
</dbReference>
<evidence type="ECO:0000313" key="1">
    <source>
        <dbReference type="EMBL" id="KAI4833155.1"/>
    </source>
</evidence>
<evidence type="ECO:0000313" key="2">
    <source>
        <dbReference type="Proteomes" id="UP001057452"/>
    </source>
</evidence>
<accession>A0ACB9Y1Q7</accession>
<sequence>MRKESRNTGSRPYPVTRVPEAEIKLFPRGLSNQLRLPALFPSTPQELQGLHIDNQANTDVREYGEADQVSTCQPGSDVLDTFHHYGWYSCPGPALFITLMYSLALPRAMTVASWTPTLTTPSDGVEQTDGCEQKDRSGRLGGKEMEGSSLFSTFHVLECFTKGKTGWT</sequence>
<keyword evidence="2" id="KW-1185">Reference proteome</keyword>
<dbReference type="Proteomes" id="UP001057452">
    <property type="component" value="Chromosome 1"/>
</dbReference>